<evidence type="ECO:0000313" key="2">
    <source>
        <dbReference type="EMBL" id="KAJ7348042.1"/>
    </source>
</evidence>
<reference evidence="2" key="1">
    <citation type="submission" date="2023-03" db="EMBL/GenBank/DDBJ databases">
        <title>Massive genome expansion in bonnet fungi (Mycena s.s.) driven by repeated elements and novel gene families across ecological guilds.</title>
        <authorList>
            <consortium name="Lawrence Berkeley National Laboratory"/>
            <person name="Harder C.B."/>
            <person name="Miyauchi S."/>
            <person name="Viragh M."/>
            <person name="Kuo A."/>
            <person name="Thoen E."/>
            <person name="Andreopoulos B."/>
            <person name="Lu D."/>
            <person name="Skrede I."/>
            <person name="Drula E."/>
            <person name="Henrissat B."/>
            <person name="Morin E."/>
            <person name="Kohler A."/>
            <person name="Barry K."/>
            <person name="LaButti K."/>
            <person name="Morin E."/>
            <person name="Salamov A."/>
            <person name="Lipzen A."/>
            <person name="Mereny Z."/>
            <person name="Hegedus B."/>
            <person name="Baldrian P."/>
            <person name="Stursova M."/>
            <person name="Weitz H."/>
            <person name="Taylor A."/>
            <person name="Grigoriev I.V."/>
            <person name="Nagy L.G."/>
            <person name="Martin F."/>
            <person name="Kauserud H."/>
        </authorList>
    </citation>
    <scope>NUCLEOTIDE SEQUENCE</scope>
    <source>
        <strain evidence="2">CBHHK002</strain>
    </source>
</reference>
<dbReference type="AlphaFoldDB" id="A0AAD7A3B4"/>
<proteinExistence type="predicted"/>
<dbReference type="Proteomes" id="UP001218218">
    <property type="component" value="Unassembled WGS sequence"/>
</dbReference>
<dbReference type="EMBL" id="JARIHO010000018">
    <property type="protein sequence ID" value="KAJ7348042.1"/>
    <property type="molecule type" value="Genomic_DNA"/>
</dbReference>
<organism evidence="2 3">
    <name type="scientific">Mycena albidolilacea</name>
    <dbReference type="NCBI Taxonomy" id="1033008"/>
    <lineage>
        <taxon>Eukaryota</taxon>
        <taxon>Fungi</taxon>
        <taxon>Dikarya</taxon>
        <taxon>Basidiomycota</taxon>
        <taxon>Agaricomycotina</taxon>
        <taxon>Agaricomycetes</taxon>
        <taxon>Agaricomycetidae</taxon>
        <taxon>Agaricales</taxon>
        <taxon>Marasmiineae</taxon>
        <taxon>Mycenaceae</taxon>
        <taxon>Mycena</taxon>
    </lineage>
</organism>
<accession>A0AAD7A3B4</accession>
<feature type="transmembrane region" description="Helical" evidence="1">
    <location>
        <begin position="37"/>
        <end position="55"/>
    </location>
</feature>
<keyword evidence="1" id="KW-1133">Transmembrane helix</keyword>
<evidence type="ECO:0000313" key="3">
    <source>
        <dbReference type="Proteomes" id="UP001218218"/>
    </source>
</evidence>
<sequence length="61" mass="6697">MRNHGAVLLLSGGFLPFFACIPQFCPACDGIKLRLDGLNALSLHLLGMLKIIWFVSRLGLK</sequence>
<gene>
    <name evidence="2" type="ORF">DFH08DRAFT_867245</name>
</gene>
<protein>
    <submittedName>
        <fullName evidence="2">Uncharacterized protein</fullName>
    </submittedName>
</protein>
<keyword evidence="3" id="KW-1185">Reference proteome</keyword>
<evidence type="ECO:0000256" key="1">
    <source>
        <dbReference type="SAM" id="Phobius"/>
    </source>
</evidence>
<comment type="caution">
    <text evidence="2">The sequence shown here is derived from an EMBL/GenBank/DDBJ whole genome shotgun (WGS) entry which is preliminary data.</text>
</comment>
<name>A0AAD7A3B4_9AGAR</name>
<keyword evidence="1" id="KW-0812">Transmembrane</keyword>
<keyword evidence="1" id="KW-0472">Membrane</keyword>